<dbReference type="Gene3D" id="3.60.21.10">
    <property type="match status" value="1"/>
</dbReference>
<dbReference type="InterPro" id="IPR032288">
    <property type="entry name" value="Metallophos_C"/>
</dbReference>
<evidence type="ECO:0000259" key="1">
    <source>
        <dbReference type="Pfam" id="PF00149"/>
    </source>
</evidence>
<feature type="domain" description="Calcineurin-like phosphoesterase" evidence="1">
    <location>
        <begin position="192"/>
        <end position="397"/>
    </location>
</feature>
<organism evidence="4 5">
    <name type="scientific">Nocardiopsis flavescens</name>
    <dbReference type="NCBI Taxonomy" id="758803"/>
    <lineage>
        <taxon>Bacteria</taxon>
        <taxon>Bacillati</taxon>
        <taxon>Actinomycetota</taxon>
        <taxon>Actinomycetes</taxon>
        <taxon>Streptosporangiales</taxon>
        <taxon>Nocardiopsidaceae</taxon>
        <taxon>Nocardiopsis</taxon>
    </lineage>
</organism>
<dbReference type="Pfam" id="PF00149">
    <property type="entry name" value="Metallophos"/>
    <property type="match status" value="1"/>
</dbReference>
<dbReference type="Pfam" id="PF16370">
    <property type="entry name" value="MetallophosC"/>
    <property type="match status" value="1"/>
</dbReference>
<dbReference type="EMBL" id="FQZK01000029">
    <property type="protein sequence ID" value="SHK71233.1"/>
    <property type="molecule type" value="Genomic_DNA"/>
</dbReference>
<dbReference type="InterPro" id="IPR032285">
    <property type="entry name" value="Metallophos_N"/>
</dbReference>
<proteinExistence type="predicted"/>
<dbReference type="PANTHER" id="PTHR43143">
    <property type="entry name" value="METALLOPHOSPHOESTERASE, CALCINEURIN SUPERFAMILY"/>
    <property type="match status" value="1"/>
</dbReference>
<reference evidence="4 5" key="1">
    <citation type="submission" date="2016-11" db="EMBL/GenBank/DDBJ databases">
        <authorList>
            <person name="Jaros S."/>
            <person name="Januszkiewicz K."/>
            <person name="Wedrychowicz H."/>
        </authorList>
    </citation>
    <scope>NUCLEOTIDE SEQUENCE [LARGE SCALE GENOMIC DNA]</scope>
    <source>
        <strain evidence="4 5">CGMCC 4.5723</strain>
    </source>
</reference>
<evidence type="ECO:0000259" key="3">
    <source>
        <dbReference type="Pfam" id="PF16371"/>
    </source>
</evidence>
<dbReference type="InterPro" id="IPR051918">
    <property type="entry name" value="STPP_CPPED1"/>
</dbReference>
<dbReference type="PANTHER" id="PTHR43143:SF6">
    <property type="entry name" value="BLL3016 PROTEIN"/>
    <property type="match status" value="1"/>
</dbReference>
<accession>A0A1M6UPZ7</accession>
<protein>
    <submittedName>
        <fullName evidence="4">Calcineurin-like phosphoesterase</fullName>
    </submittedName>
</protein>
<dbReference type="AlphaFoldDB" id="A0A1M6UPZ7"/>
<keyword evidence="5" id="KW-1185">Reference proteome</keyword>
<dbReference type="InterPro" id="IPR029052">
    <property type="entry name" value="Metallo-depent_PP-like"/>
</dbReference>
<feature type="domain" description="Calcineurin-like phosphoesterase N-terminal" evidence="3">
    <location>
        <begin position="93"/>
        <end position="151"/>
    </location>
</feature>
<dbReference type="Proteomes" id="UP000184452">
    <property type="component" value="Unassembled WGS sequence"/>
</dbReference>
<sequence length="633" mass="67327">MLTAQSSPAQTPRAPRVRRWTSAALTVSVVAALAGSVAATTAPAAASPAEDGDGSVYRGGIEVVRTAADSPDTPELTGTVFVDTGRDGTGDGDPGLAGVAVTNGRDVVRTDDEGRYRLPAFDNMTVSITQPSGYQVPLDEHNIPQFHYNHLPEGSPELRYGGIEPTGPLPSEVNFPLVESGLTAADAQSCVIAGDLQTYTAQEIEYARAGAIKDLSERHDYAGCGTLFVGDVVGDDLSLYPAVKDLVAETNGPARFLPGNHDLDFDAPSAAHSFDTFRAQLAPAYYSYEVGDVHVVALNTVDYPCTAAEDSPEGIERHCADPEGRPSYNGRLGEDQIAWLENDLAGVDEDKLVVVAGHIGLLNYADDSSPVHQVDQVARVHELLEGRSAVAVSGHSHSIENLKEGDDSAGWRELFGVEGLPFPHITAGAISGDWYSGEVGEEGYPTAIGRDGGRPGVVTLDVEGAEFRERYTVTGEPDGVQTQLGLNSPTYRTWFDERQEWNDDPVGEAPELEPLVLDRDDLAGGTWLTTNFFFGSTGSTVEVGLDGGPAEQAARTQRLEGEAVNVGAEYSDPYAVSQQLVHGGSLADRTMHLWRFDLPADLAAGRHTAEVTATDAYGRAFTDTLAFEVVDLP</sequence>
<dbReference type="OrthoDB" id="9804511at2"/>
<evidence type="ECO:0000313" key="4">
    <source>
        <dbReference type="EMBL" id="SHK71233.1"/>
    </source>
</evidence>
<feature type="domain" description="Calcineurin-like phosphoesterase C-terminal" evidence="2">
    <location>
        <begin position="427"/>
        <end position="621"/>
    </location>
</feature>
<dbReference type="STRING" id="758803.SAMN05421803_12920"/>
<dbReference type="GO" id="GO:0016787">
    <property type="term" value="F:hydrolase activity"/>
    <property type="evidence" value="ECO:0007669"/>
    <property type="project" value="InterPro"/>
</dbReference>
<evidence type="ECO:0000313" key="5">
    <source>
        <dbReference type="Proteomes" id="UP000184452"/>
    </source>
</evidence>
<name>A0A1M6UPZ7_9ACTN</name>
<evidence type="ECO:0000259" key="2">
    <source>
        <dbReference type="Pfam" id="PF16370"/>
    </source>
</evidence>
<gene>
    <name evidence="4" type="ORF">SAMN05421803_12920</name>
</gene>
<dbReference type="SUPFAM" id="SSF56300">
    <property type="entry name" value="Metallo-dependent phosphatases"/>
    <property type="match status" value="1"/>
</dbReference>
<dbReference type="Pfam" id="PF16371">
    <property type="entry name" value="MetallophosN"/>
    <property type="match status" value="1"/>
</dbReference>
<dbReference type="InterPro" id="IPR004843">
    <property type="entry name" value="Calcineurin-like_PHP"/>
</dbReference>